<evidence type="ECO:0000313" key="1">
    <source>
        <dbReference type="EMBL" id="KAF6001948.1"/>
    </source>
</evidence>
<accession>A0A7J7IG07</accession>
<reference evidence="1 2" key="1">
    <citation type="journal article" date="2020" name="J. Phycol.">
        <title>Comparative genome analysis reveals Cyanidiococcus gen. nov., a new extremophilic red algal genus sister to Cyanidioschyzon (Cyanidioschyzonaceae, Rhodophyta).</title>
        <authorList>
            <person name="Liu S.-L."/>
            <person name="Chiang Y.-R."/>
            <person name="Yoon H.S."/>
            <person name="Fu H.-Y."/>
        </authorList>
    </citation>
    <scope>NUCLEOTIDE SEQUENCE [LARGE SCALE GENOMIC DNA]</scope>
    <source>
        <strain evidence="1 2">THAL066</strain>
    </source>
</reference>
<proteinExistence type="predicted"/>
<sequence length="100" mass="11135">MELEDAPVYVKRSVPWNTLDERTADSILRDLRVIAKRARLVALPCRCTSNRGLSLPEARSRAAEVQAELHDWDLWGPLLVCLALSATLSAVSRNAPVNRV</sequence>
<organism evidence="1 2">
    <name type="scientific">Cyanidiococcus yangmingshanensis</name>
    <dbReference type="NCBI Taxonomy" id="2690220"/>
    <lineage>
        <taxon>Eukaryota</taxon>
        <taxon>Rhodophyta</taxon>
        <taxon>Bangiophyceae</taxon>
        <taxon>Cyanidiales</taxon>
        <taxon>Cyanidiaceae</taxon>
        <taxon>Cyanidiococcus</taxon>
    </lineage>
</organism>
<protein>
    <submittedName>
        <fullName evidence="1">Yip1 member 6</fullName>
    </submittedName>
</protein>
<dbReference type="OrthoDB" id="411251at2759"/>
<dbReference type="EMBL" id="VWRR01000012">
    <property type="protein sequence ID" value="KAF6001948.1"/>
    <property type="molecule type" value="Genomic_DNA"/>
</dbReference>
<keyword evidence="2" id="KW-1185">Reference proteome</keyword>
<dbReference type="Proteomes" id="UP000530660">
    <property type="component" value="Unassembled WGS sequence"/>
</dbReference>
<dbReference type="AlphaFoldDB" id="A0A7J7IG07"/>
<gene>
    <name evidence="1" type="primary">YIPF6</name>
    <name evidence="1" type="ORF">F1559_002071</name>
</gene>
<comment type="caution">
    <text evidence="1">The sequence shown here is derived from an EMBL/GenBank/DDBJ whole genome shotgun (WGS) entry which is preliminary data.</text>
</comment>
<evidence type="ECO:0000313" key="2">
    <source>
        <dbReference type="Proteomes" id="UP000530660"/>
    </source>
</evidence>
<name>A0A7J7IG07_9RHOD</name>